<reference evidence="3" key="1">
    <citation type="journal article" date="2001" name="Mol. Gen. Genet.">
        <title>The complete DNA sequence of the mitochondrial genome of Physarum polycephalum.</title>
        <authorList>
            <person name="Takano H."/>
            <person name="Abe T."/>
            <person name="Sakurai R."/>
            <person name="Moriyama Y."/>
            <person name="Miyazawa Y."/>
            <person name="Nozaki H."/>
            <person name="Kawano S."/>
            <person name="Sasaki N."/>
            <person name="Kuroiwa T."/>
        </authorList>
    </citation>
    <scope>NUCLEOTIDE SEQUENCE</scope>
</reference>
<dbReference type="EMBL" id="AB027295">
    <property type="protein sequence ID" value="BAB08094.1"/>
    <property type="molecule type" value="Genomic_DNA"/>
</dbReference>
<name>Q9MJ68_PHYPO</name>
<feature type="compositionally biased region" description="Low complexity" evidence="1">
    <location>
        <begin position="193"/>
        <end position="216"/>
    </location>
</feature>
<dbReference type="GeneID" id="1501711"/>
<accession>Q9MJ68</accession>
<evidence type="ECO:0000256" key="2">
    <source>
        <dbReference type="SAM" id="Phobius"/>
    </source>
</evidence>
<keyword evidence="2" id="KW-0812">Transmembrane</keyword>
<keyword evidence="2" id="KW-1133">Transmembrane helix</keyword>
<dbReference type="RefSeq" id="NP_062860.1">
    <property type="nucleotide sequence ID" value="NC_002508.1"/>
</dbReference>
<feature type="region of interest" description="Disordered" evidence="1">
    <location>
        <begin position="193"/>
        <end position="222"/>
    </location>
</feature>
<protein>
    <submittedName>
        <fullName evidence="3">ORF14</fullName>
    </submittedName>
</protein>
<sequence>MFNIIAYLKNKFTFLSDLSIYQISIISLVQFYHTHYNYKIIISYGFLLVHNSFHIFKSHRLGFIVIFYYKLYFFLCTRLGSLLVYFIIIIFWNIVFTIPIVCADDNFVYIDDRSVSLYDQMNDPNYRPDCYIVCADGSLKKVIRDPEHPYMGLYAVEHDGKLTPLGVTIKVKEPKPWFNFGYANELVDTTSSSSESSASTSSASSFASSSESSSSTDSEEELDLKDQVNLSLQFFFEDFKNTVATIYLGHPQYYEQCLNFVATKLPETVWAKSEQELSSSTSEISLLLDAINYQVERTHPEDLHTVLALKSSIMTYNVCNLLNKLDDPEVVEKVFEHTNFELAKDYFSSQT</sequence>
<dbReference type="AlphaFoldDB" id="Q9MJ68"/>
<evidence type="ECO:0000313" key="3">
    <source>
        <dbReference type="EMBL" id="BAB08094.1"/>
    </source>
</evidence>
<feature type="transmembrane region" description="Helical" evidence="2">
    <location>
        <begin position="12"/>
        <end position="32"/>
    </location>
</feature>
<geneLocation type="mitochondrion" evidence="3"/>
<keyword evidence="2" id="KW-0472">Membrane</keyword>
<evidence type="ECO:0000256" key="1">
    <source>
        <dbReference type="SAM" id="MobiDB-lite"/>
    </source>
</evidence>
<keyword evidence="3" id="KW-0496">Mitochondrion</keyword>
<organism evidence="3">
    <name type="scientific">Physarum polycephalum</name>
    <name type="common">Many-headed slime mold</name>
    <name type="synonym">Badhamia polycephala</name>
    <dbReference type="NCBI Taxonomy" id="5791"/>
    <lineage>
        <taxon>Eukaryota</taxon>
        <taxon>Amoebozoa</taxon>
        <taxon>Evosea</taxon>
        <taxon>Eumycetozoa</taxon>
        <taxon>Myxogastria</taxon>
        <taxon>Myxogastromycetidae</taxon>
        <taxon>Physariida</taxon>
        <taxon>Physaraceae</taxon>
        <taxon>Physarum</taxon>
    </lineage>
</organism>
<proteinExistence type="predicted"/>